<comment type="caution">
    <text evidence="2">The sequence shown here is derived from an EMBL/GenBank/DDBJ whole genome shotgun (WGS) entry which is preliminary data.</text>
</comment>
<proteinExistence type="predicted"/>
<keyword evidence="3" id="KW-1185">Reference proteome</keyword>
<reference evidence="2 3" key="1">
    <citation type="submission" date="2021-06" db="EMBL/GenBank/DDBJ databases">
        <authorList>
            <person name="Palmer J.M."/>
        </authorList>
    </citation>
    <scope>NUCLEOTIDE SEQUENCE [LARGE SCALE GENOMIC DNA]</scope>
    <source>
        <strain evidence="2 3">MEX-2019</strain>
        <tissue evidence="2">Muscle</tissue>
    </source>
</reference>
<feature type="non-terminal residue" evidence="2">
    <location>
        <position position="117"/>
    </location>
</feature>
<evidence type="ECO:0000313" key="2">
    <source>
        <dbReference type="EMBL" id="KAK5598704.1"/>
    </source>
</evidence>
<name>A0AAV9QQV2_9TELE</name>
<gene>
    <name evidence="2" type="ORF">CRENBAI_005940</name>
</gene>
<dbReference type="Proteomes" id="UP001311232">
    <property type="component" value="Unassembled WGS sequence"/>
</dbReference>
<dbReference type="AlphaFoldDB" id="A0AAV9QQV2"/>
<organism evidence="2 3">
    <name type="scientific">Crenichthys baileyi</name>
    <name type="common">White River springfish</name>
    <dbReference type="NCBI Taxonomy" id="28760"/>
    <lineage>
        <taxon>Eukaryota</taxon>
        <taxon>Metazoa</taxon>
        <taxon>Chordata</taxon>
        <taxon>Craniata</taxon>
        <taxon>Vertebrata</taxon>
        <taxon>Euteleostomi</taxon>
        <taxon>Actinopterygii</taxon>
        <taxon>Neopterygii</taxon>
        <taxon>Teleostei</taxon>
        <taxon>Neoteleostei</taxon>
        <taxon>Acanthomorphata</taxon>
        <taxon>Ovalentaria</taxon>
        <taxon>Atherinomorphae</taxon>
        <taxon>Cyprinodontiformes</taxon>
        <taxon>Goodeidae</taxon>
        <taxon>Crenichthys</taxon>
    </lineage>
</organism>
<evidence type="ECO:0000256" key="1">
    <source>
        <dbReference type="SAM" id="MobiDB-lite"/>
    </source>
</evidence>
<protein>
    <submittedName>
        <fullName evidence="2">Uncharacterized protein</fullName>
    </submittedName>
</protein>
<accession>A0AAV9QQV2</accession>
<sequence length="117" mass="13011">MTAYTEQLDLYEDYIAQRWTLPSEGEGVAGSNRSTPRSRPHWDCSGGLLQEGEVLSRSVSAALLYKVSIGKGSLWSIDPEYRHNLIQALKKTPYHPYSPSLAAPSTSPPNLPQTFHH</sequence>
<dbReference type="EMBL" id="JAHHUM010003022">
    <property type="protein sequence ID" value="KAK5598704.1"/>
    <property type="molecule type" value="Genomic_DNA"/>
</dbReference>
<evidence type="ECO:0000313" key="3">
    <source>
        <dbReference type="Proteomes" id="UP001311232"/>
    </source>
</evidence>
<feature type="region of interest" description="Disordered" evidence="1">
    <location>
        <begin position="97"/>
        <end position="117"/>
    </location>
</feature>